<dbReference type="EMBL" id="WNYA01002189">
    <property type="protein sequence ID" value="KAG8544530.1"/>
    <property type="molecule type" value="Genomic_DNA"/>
</dbReference>
<keyword evidence="2" id="KW-0547">Nucleotide-binding</keyword>
<dbReference type="GO" id="GO:0005739">
    <property type="term" value="C:mitochondrion"/>
    <property type="evidence" value="ECO:0007669"/>
    <property type="project" value="TreeGrafter"/>
</dbReference>
<keyword evidence="3" id="KW-0067">ATP-binding</keyword>
<evidence type="ECO:0000313" key="5">
    <source>
        <dbReference type="EMBL" id="KAG8544530.1"/>
    </source>
</evidence>
<feature type="domain" description="Thymidylate kinase-like" evidence="4">
    <location>
        <begin position="190"/>
        <end position="326"/>
    </location>
</feature>
<dbReference type="GO" id="GO:0004798">
    <property type="term" value="F:dTMP kinase activity"/>
    <property type="evidence" value="ECO:0007669"/>
    <property type="project" value="TreeGrafter"/>
</dbReference>
<dbReference type="PANTHER" id="PTHR10344:SF4">
    <property type="entry name" value="UMP-CMP KINASE 2, MITOCHONDRIAL"/>
    <property type="match status" value="1"/>
</dbReference>
<dbReference type="Gene3D" id="3.40.50.300">
    <property type="entry name" value="P-loop containing nucleotide triphosphate hydrolases"/>
    <property type="match status" value="1"/>
</dbReference>
<feature type="non-terminal residue" evidence="5">
    <location>
        <position position="1"/>
    </location>
</feature>
<dbReference type="AlphaFoldDB" id="A0AAV6ZB89"/>
<comment type="similarity">
    <text evidence="1">Belongs to the thymidylate kinase family.</text>
</comment>
<dbReference type="InterPro" id="IPR039430">
    <property type="entry name" value="Thymidylate_kin-like_dom"/>
</dbReference>
<reference evidence="5" key="1">
    <citation type="thesis" date="2020" institute="ProQuest LLC" country="789 East Eisenhower Parkway, Ann Arbor, MI, USA">
        <title>Comparative Genomics and Chromosome Evolution.</title>
        <authorList>
            <person name="Mudd A.B."/>
        </authorList>
    </citation>
    <scope>NUCLEOTIDE SEQUENCE</scope>
    <source>
        <strain evidence="5">237g6f4</strain>
        <tissue evidence="5">Blood</tissue>
    </source>
</reference>
<dbReference type="GO" id="GO:0004550">
    <property type="term" value="F:nucleoside diphosphate kinase activity"/>
    <property type="evidence" value="ECO:0007669"/>
    <property type="project" value="TreeGrafter"/>
</dbReference>
<comment type="caution">
    <text evidence="5">The sequence shown here is derived from an EMBL/GenBank/DDBJ whole genome shotgun (WGS) entry which is preliminary data.</text>
</comment>
<protein>
    <recommendedName>
        <fullName evidence="4">Thymidylate kinase-like domain-containing protein</fullName>
    </recommendedName>
</protein>
<evidence type="ECO:0000256" key="3">
    <source>
        <dbReference type="ARBA" id="ARBA00022840"/>
    </source>
</evidence>
<evidence type="ECO:0000256" key="2">
    <source>
        <dbReference type="ARBA" id="ARBA00022741"/>
    </source>
</evidence>
<keyword evidence="6" id="KW-1185">Reference proteome</keyword>
<dbReference type="InterPro" id="IPR027417">
    <property type="entry name" value="P-loop_NTPase"/>
</dbReference>
<gene>
    <name evidence="5" type="ORF">GDO81_022313</name>
</gene>
<feature type="non-terminal residue" evidence="5">
    <location>
        <position position="330"/>
    </location>
</feature>
<proteinExistence type="inferred from homology"/>
<evidence type="ECO:0000259" key="4">
    <source>
        <dbReference type="Pfam" id="PF02223"/>
    </source>
</evidence>
<dbReference type="GO" id="GO:0005524">
    <property type="term" value="F:ATP binding"/>
    <property type="evidence" value="ECO:0007669"/>
    <property type="project" value="UniProtKB-KW"/>
</dbReference>
<evidence type="ECO:0000313" key="6">
    <source>
        <dbReference type="Proteomes" id="UP000824782"/>
    </source>
</evidence>
<dbReference type="GO" id="GO:0006235">
    <property type="term" value="P:dTTP biosynthetic process"/>
    <property type="evidence" value="ECO:0007669"/>
    <property type="project" value="TreeGrafter"/>
</dbReference>
<evidence type="ECO:0000256" key="1">
    <source>
        <dbReference type="ARBA" id="ARBA00009776"/>
    </source>
</evidence>
<dbReference type="SUPFAM" id="SSF52540">
    <property type="entry name" value="P-loop containing nucleoside triphosphate hydrolases"/>
    <property type="match status" value="1"/>
</dbReference>
<sequence length="330" mass="37356">WKTKVIGVTSSVRKQKLNWEEPGCLNIHGPQAPSMDPNDWPMLPPGGLAFSICVTKGQRVKTTRLHKSLGLQLSEELPGSQILKLFSYNPENLHETLEKGFFILPPPGCPDAERRLCDVLVEYRKDIQLCGYKREEEPEIWQCLWDLDGGAKEITRSKVTRVEEPVSSPFVDSIKGSAVFYSLEDACDVLEESLRSHLKAELLRSPPGSINQWRSIFDSESSLIKRAYYAAGNYIGAAEIAKASKTSPVIMDRFWHSTAAYAIATEIGGGIHNLPDHHHDVYHWPDDLLKPDLVILLTVSDEERIRRIHKRGLQETKEEKELEANNMFKQ</sequence>
<name>A0AAV6ZB89_ENGPU</name>
<dbReference type="Pfam" id="PF02223">
    <property type="entry name" value="Thymidylate_kin"/>
    <property type="match status" value="1"/>
</dbReference>
<organism evidence="5 6">
    <name type="scientific">Engystomops pustulosus</name>
    <name type="common">Tungara frog</name>
    <name type="synonym">Physalaemus pustulosus</name>
    <dbReference type="NCBI Taxonomy" id="76066"/>
    <lineage>
        <taxon>Eukaryota</taxon>
        <taxon>Metazoa</taxon>
        <taxon>Chordata</taxon>
        <taxon>Craniata</taxon>
        <taxon>Vertebrata</taxon>
        <taxon>Euteleostomi</taxon>
        <taxon>Amphibia</taxon>
        <taxon>Batrachia</taxon>
        <taxon>Anura</taxon>
        <taxon>Neobatrachia</taxon>
        <taxon>Hyloidea</taxon>
        <taxon>Leptodactylidae</taxon>
        <taxon>Leiuperinae</taxon>
        <taxon>Engystomops</taxon>
    </lineage>
</organism>
<dbReference type="Proteomes" id="UP000824782">
    <property type="component" value="Unassembled WGS sequence"/>
</dbReference>
<dbReference type="PANTHER" id="PTHR10344">
    <property type="entry name" value="THYMIDYLATE KINASE"/>
    <property type="match status" value="1"/>
</dbReference>
<dbReference type="GO" id="GO:0006233">
    <property type="term" value="P:dTDP biosynthetic process"/>
    <property type="evidence" value="ECO:0007669"/>
    <property type="project" value="TreeGrafter"/>
</dbReference>
<dbReference type="GO" id="GO:0006227">
    <property type="term" value="P:dUDP biosynthetic process"/>
    <property type="evidence" value="ECO:0007669"/>
    <property type="project" value="TreeGrafter"/>
</dbReference>
<accession>A0AAV6ZB89</accession>